<reference evidence="1 2" key="1">
    <citation type="submission" date="2024-02" db="EMBL/GenBank/DDBJ databases">
        <title>Chromosome-scale genome assembly of the rough periwinkle Littorina saxatilis.</title>
        <authorList>
            <person name="De Jode A."/>
            <person name="Faria R."/>
            <person name="Formenti G."/>
            <person name="Sims Y."/>
            <person name="Smith T.P."/>
            <person name="Tracey A."/>
            <person name="Wood J.M.D."/>
            <person name="Zagrodzka Z.B."/>
            <person name="Johannesson K."/>
            <person name="Butlin R.K."/>
            <person name="Leder E.H."/>
        </authorList>
    </citation>
    <scope>NUCLEOTIDE SEQUENCE [LARGE SCALE GENOMIC DNA]</scope>
    <source>
        <strain evidence="1">Snail1</strain>
        <tissue evidence="1">Muscle</tissue>
    </source>
</reference>
<evidence type="ECO:0000313" key="2">
    <source>
        <dbReference type="Proteomes" id="UP001374579"/>
    </source>
</evidence>
<organism evidence="1 2">
    <name type="scientific">Littorina saxatilis</name>
    <dbReference type="NCBI Taxonomy" id="31220"/>
    <lineage>
        <taxon>Eukaryota</taxon>
        <taxon>Metazoa</taxon>
        <taxon>Spiralia</taxon>
        <taxon>Lophotrochozoa</taxon>
        <taxon>Mollusca</taxon>
        <taxon>Gastropoda</taxon>
        <taxon>Caenogastropoda</taxon>
        <taxon>Littorinimorpha</taxon>
        <taxon>Littorinoidea</taxon>
        <taxon>Littorinidae</taxon>
        <taxon>Littorina</taxon>
    </lineage>
</organism>
<dbReference type="AlphaFoldDB" id="A0AAN9BHU2"/>
<keyword evidence="2" id="KW-1185">Reference proteome</keyword>
<sequence length="94" mass="10323">MGTSFRGLKVVDVTSSSSLSAVVIDASLKDGNIFPWSKGDVIIPRRRNVKLCHRQPFIAAVRRCQPGVVASPPLYWVVDLSSCSARWCLCNKGF</sequence>
<gene>
    <name evidence="1" type="ORF">V1264_018365</name>
</gene>
<dbReference type="EMBL" id="JBAMIC010000008">
    <property type="protein sequence ID" value="KAK7103480.1"/>
    <property type="molecule type" value="Genomic_DNA"/>
</dbReference>
<evidence type="ECO:0000313" key="1">
    <source>
        <dbReference type="EMBL" id="KAK7103480.1"/>
    </source>
</evidence>
<proteinExistence type="predicted"/>
<accession>A0AAN9BHU2</accession>
<protein>
    <submittedName>
        <fullName evidence="1">Uncharacterized protein</fullName>
    </submittedName>
</protein>
<dbReference type="Proteomes" id="UP001374579">
    <property type="component" value="Unassembled WGS sequence"/>
</dbReference>
<name>A0AAN9BHU2_9CAEN</name>
<comment type="caution">
    <text evidence="1">The sequence shown here is derived from an EMBL/GenBank/DDBJ whole genome shotgun (WGS) entry which is preliminary data.</text>
</comment>